<evidence type="ECO:0000313" key="4">
    <source>
        <dbReference type="EMBL" id="GAA4749449.1"/>
    </source>
</evidence>
<evidence type="ECO:0000313" key="5">
    <source>
        <dbReference type="Proteomes" id="UP001500822"/>
    </source>
</evidence>
<keyword evidence="2" id="KW-0812">Transmembrane</keyword>
<accession>A0ABP8Z8H7</accession>
<dbReference type="Proteomes" id="UP001500822">
    <property type="component" value="Unassembled WGS sequence"/>
</dbReference>
<feature type="compositionally biased region" description="Low complexity" evidence="1">
    <location>
        <begin position="63"/>
        <end position="75"/>
    </location>
</feature>
<keyword evidence="2" id="KW-0472">Membrane</keyword>
<reference evidence="5" key="1">
    <citation type="journal article" date="2019" name="Int. J. Syst. Evol. Microbiol.">
        <title>The Global Catalogue of Microorganisms (GCM) 10K type strain sequencing project: providing services to taxonomists for standard genome sequencing and annotation.</title>
        <authorList>
            <consortium name="The Broad Institute Genomics Platform"/>
            <consortium name="The Broad Institute Genome Sequencing Center for Infectious Disease"/>
            <person name="Wu L."/>
            <person name="Ma J."/>
        </authorList>
    </citation>
    <scope>NUCLEOTIDE SEQUENCE [LARGE SCALE GENOMIC DNA]</scope>
    <source>
        <strain evidence="5">JCM 18077</strain>
    </source>
</reference>
<protein>
    <recommendedName>
        <fullName evidence="3">DUF4333 domain-containing protein</fullName>
    </recommendedName>
</protein>
<dbReference type="Pfam" id="PF14230">
    <property type="entry name" value="DUF4333"/>
    <property type="match status" value="1"/>
</dbReference>
<keyword evidence="5" id="KW-1185">Reference proteome</keyword>
<evidence type="ECO:0000256" key="2">
    <source>
        <dbReference type="SAM" id="Phobius"/>
    </source>
</evidence>
<dbReference type="EMBL" id="BAABIE010000008">
    <property type="protein sequence ID" value="GAA4749449.1"/>
    <property type="molecule type" value="Genomic_DNA"/>
</dbReference>
<feature type="compositionally biased region" description="Pro residues" evidence="1">
    <location>
        <begin position="1"/>
        <end position="26"/>
    </location>
</feature>
<name>A0ABP8Z8H7_9ACTN</name>
<feature type="domain" description="DUF4333" evidence="3">
    <location>
        <begin position="98"/>
        <end position="179"/>
    </location>
</feature>
<keyword evidence="2" id="KW-1133">Transmembrane helix</keyword>
<organism evidence="4 5">
    <name type="scientific">Gordonia alkaliphila</name>
    <dbReference type="NCBI Taxonomy" id="1053547"/>
    <lineage>
        <taxon>Bacteria</taxon>
        <taxon>Bacillati</taxon>
        <taxon>Actinomycetota</taxon>
        <taxon>Actinomycetes</taxon>
        <taxon>Mycobacteriales</taxon>
        <taxon>Gordoniaceae</taxon>
        <taxon>Gordonia</taxon>
    </lineage>
</organism>
<feature type="compositionally biased region" description="Low complexity" evidence="1">
    <location>
        <begin position="42"/>
        <end position="52"/>
    </location>
</feature>
<proteinExistence type="predicted"/>
<evidence type="ECO:0000256" key="1">
    <source>
        <dbReference type="SAM" id="MobiDB-lite"/>
    </source>
</evidence>
<feature type="region of interest" description="Disordered" evidence="1">
    <location>
        <begin position="1"/>
        <end position="80"/>
    </location>
</feature>
<feature type="transmembrane region" description="Helical" evidence="2">
    <location>
        <begin position="83"/>
        <end position="108"/>
    </location>
</feature>
<comment type="caution">
    <text evidence="4">The sequence shown here is derived from an EMBL/GenBank/DDBJ whole genome shotgun (WGS) entry which is preliminary data.</text>
</comment>
<sequence>MPPQGRRPQGPPPQGPPPQGLPPQGPVPQGMRPQPTVAQPRPTQALPPQQAYAPPPEPRGEQSDYSYSSESPDSSGSGGRRGLWLTLAAALVVLAGAVALSAFVWPGWVDKTLSQTAVQDGVQNVLTNKDAAQGYGLDKVSDVSCPSGMKATTGETFTCQVKVGDKNMRVTVTVTDDDGTYEVSEPSE</sequence>
<gene>
    <name evidence="4" type="ORF">GCM10023217_19700</name>
</gene>
<evidence type="ECO:0000259" key="3">
    <source>
        <dbReference type="Pfam" id="PF14230"/>
    </source>
</evidence>
<dbReference type="InterPro" id="IPR025637">
    <property type="entry name" value="DUF4333"/>
</dbReference>